<dbReference type="Proteomes" id="UP000014065">
    <property type="component" value="Unassembled WGS sequence"/>
</dbReference>
<evidence type="ECO:0000313" key="1">
    <source>
        <dbReference type="EMBL" id="EPA05277.1"/>
    </source>
</evidence>
<proteinExistence type="predicted"/>
<evidence type="ECO:0000313" key="2">
    <source>
        <dbReference type="Proteomes" id="UP000014065"/>
    </source>
</evidence>
<organism evidence="1 2">
    <name type="scientific">Candidatus Nitrosarchaeum limnium BG20</name>
    <dbReference type="NCBI Taxonomy" id="859192"/>
    <lineage>
        <taxon>Archaea</taxon>
        <taxon>Nitrososphaerota</taxon>
        <taxon>Nitrososphaeria</taxon>
        <taxon>Nitrosopumilales</taxon>
        <taxon>Nitrosopumilaceae</taxon>
        <taxon>Nitrosarchaeum</taxon>
    </lineage>
</organism>
<gene>
    <name evidence="1" type="ORF">BG20_I1313</name>
</gene>
<comment type="caution">
    <text evidence="1">The sequence shown here is derived from an EMBL/GenBank/DDBJ whole genome shotgun (WGS) entry which is preliminary data.</text>
</comment>
<name>S2EKW1_9ARCH</name>
<dbReference type="RefSeq" id="WP_010192726.1">
    <property type="nucleotide sequence ID" value="NZ_AHJG01000195.1"/>
</dbReference>
<protein>
    <submittedName>
        <fullName evidence="1">Uncharacterized protein</fullName>
    </submittedName>
</protein>
<reference evidence="1 2" key="1">
    <citation type="journal article" date="2012" name="J. Bacteriol.">
        <title>Genome Sequence of "Candidatus Nitrosoarchaeum limnia" BG20, a Low-Salinity Ammonia-Oxidizing Archaeon from the San Francisco Bay Estuary.</title>
        <authorList>
            <person name="Mosier A.C."/>
            <person name="Allen E.E."/>
            <person name="Kim M."/>
            <person name="Ferriera S."/>
            <person name="Francis C.A."/>
        </authorList>
    </citation>
    <scope>NUCLEOTIDE SEQUENCE [LARGE SCALE GENOMIC DNA]</scope>
    <source>
        <strain evidence="1 2">BG20</strain>
    </source>
</reference>
<accession>S2EKW1</accession>
<sequence length="74" mass="7937">MWQDFASPITIPPNSTQQFLVKVMPGTIAGQNILESVVVQASVFTTVGSFGKSGYQTTMYDGTEVIGNVYLSTS</sequence>
<keyword evidence="2" id="KW-1185">Reference proteome</keyword>
<dbReference type="AlphaFoldDB" id="S2EKW1"/>
<dbReference type="EMBL" id="AHJG01000195">
    <property type="protein sequence ID" value="EPA05277.1"/>
    <property type="molecule type" value="Genomic_DNA"/>
</dbReference>